<accession>A0AC34GH73</accession>
<organism evidence="1 2">
    <name type="scientific">Panagrolaimus sp. ES5</name>
    <dbReference type="NCBI Taxonomy" id="591445"/>
    <lineage>
        <taxon>Eukaryota</taxon>
        <taxon>Metazoa</taxon>
        <taxon>Ecdysozoa</taxon>
        <taxon>Nematoda</taxon>
        <taxon>Chromadorea</taxon>
        <taxon>Rhabditida</taxon>
        <taxon>Tylenchina</taxon>
        <taxon>Panagrolaimomorpha</taxon>
        <taxon>Panagrolaimoidea</taxon>
        <taxon>Panagrolaimidae</taxon>
        <taxon>Panagrolaimus</taxon>
    </lineage>
</organism>
<protein>
    <submittedName>
        <fullName evidence="2">Nuclear receptor domain-containing protein</fullName>
    </submittedName>
</protein>
<dbReference type="Proteomes" id="UP000887579">
    <property type="component" value="Unplaced"/>
</dbReference>
<evidence type="ECO:0000313" key="2">
    <source>
        <dbReference type="WBParaSite" id="ES5_v2.g28856.t1"/>
    </source>
</evidence>
<proteinExistence type="predicted"/>
<evidence type="ECO:0000313" key="1">
    <source>
        <dbReference type="Proteomes" id="UP000887579"/>
    </source>
</evidence>
<reference evidence="2" key="1">
    <citation type="submission" date="2022-11" db="UniProtKB">
        <authorList>
            <consortium name="WormBaseParasite"/>
        </authorList>
    </citation>
    <scope>IDENTIFICATION</scope>
</reference>
<sequence>GFFRRTVQKNISYTCHKDKNCIIDRNSRNRCQSCRFQKCLDNGMSRDTVRSDRGPRKRRASNDDELETTKLTLQTSEAVTKAFLNVIGHVKKALEHPAVPDILQKTSEADKFIDELPMIGKMSEVDKESLINYGIRAFIAIIGSLCTQFNAGFIDSPLLKIFP</sequence>
<name>A0AC34GH73_9BILA</name>
<dbReference type="WBParaSite" id="ES5_v2.g28856.t1">
    <property type="protein sequence ID" value="ES5_v2.g28856.t1"/>
    <property type="gene ID" value="ES5_v2.g28856"/>
</dbReference>